<feature type="chain" id="PRO_5043475252" description="pectinesterase" evidence="8">
    <location>
        <begin position="26"/>
        <end position="156"/>
    </location>
</feature>
<dbReference type="AlphaFoldDB" id="A0AAW1YKH3"/>
<organism evidence="10 11">
    <name type="scientific">Rubus argutus</name>
    <name type="common">Southern blackberry</name>
    <dbReference type="NCBI Taxonomy" id="59490"/>
    <lineage>
        <taxon>Eukaryota</taxon>
        <taxon>Viridiplantae</taxon>
        <taxon>Streptophyta</taxon>
        <taxon>Embryophyta</taxon>
        <taxon>Tracheophyta</taxon>
        <taxon>Spermatophyta</taxon>
        <taxon>Magnoliopsida</taxon>
        <taxon>eudicotyledons</taxon>
        <taxon>Gunneridae</taxon>
        <taxon>Pentapetalae</taxon>
        <taxon>rosids</taxon>
        <taxon>fabids</taxon>
        <taxon>Rosales</taxon>
        <taxon>Rosaceae</taxon>
        <taxon>Rosoideae</taxon>
        <taxon>Rosoideae incertae sedis</taxon>
        <taxon>Rubus</taxon>
    </lineage>
</organism>
<evidence type="ECO:0000313" key="11">
    <source>
        <dbReference type="Proteomes" id="UP001457282"/>
    </source>
</evidence>
<evidence type="ECO:0000256" key="1">
    <source>
        <dbReference type="ARBA" id="ARBA00004191"/>
    </source>
</evidence>
<keyword evidence="8" id="KW-0732">Signal</keyword>
<keyword evidence="5" id="KW-0134">Cell wall</keyword>
<comment type="pathway">
    <text evidence="2">Glycan metabolism; pectin degradation; 2-dehydro-3-deoxy-D-gluconate from pectin: step 1/5.</text>
</comment>
<proteinExistence type="inferred from homology"/>
<dbReference type="EC" id="3.1.1.11" evidence="4"/>
<dbReference type="Proteomes" id="UP001457282">
    <property type="component" value="Unassembled WGS sequence"/>
</dbReference>
<evidence type="ECO:0000256" key="5">
    <source>
        <dbReference type="ARBA" id="ARBA00022512"/>
    </source>
</evidence>
<feature type="signal peptide" evidence="8">
    <location>
        <begin position="1"/>
        <end position="25"/>
    </location>
</feature>
<dbReference type="InterPro" id="IPR012334">
    <property type="entry name" value="Pectin_lyas_fold"/>
</dbReference>
<evidence type="ECO:0000313" key="10">
    <source>
        <dbReference type="EMBL" id="KAK9949215.1"/>
    </source>
</evidence>
<dbReference type="SUPFAM" id="SSF51126">
    <property type="entry name" value="Pectin lyase-like"/>
    <property type="match status" value="1"/>
</dbReference>
<keyword evidence="7" id="KW-0063">Aspartyl esterase</keyword>
<dbReference type="InterPro" id="IPR000070">
    <property type="entry name" value="Pectinesterase_cat"/>
</dbReference>
<evidence type="ECO:0000256" key="7">
    <source>
        <dbReference type="ARBA" id="ARBA00023085"/>
    </source>
</evidence>
<feature type="domain" description="Pectinesterase catalytic" evidence="9">
    <location>
        <begin position="32"/>
        <end position="99"/>
    </location>
</feature>
<keyword evidence="6" id="KW-0378">Hydrolase</keyword>
<dbReference type="GO" id="GO:0030599">
    <property type="term" value="F:pectinesterase activity"/>
    <property type="evidence" value="ECO:0007669"/>
    <property type="project" value="UniProtKB-EC"/>
</dbReference>
<dbReference type="GO" id="GO:0045490">
    <property type="term" value="P:pectin catabolic process"/>
    <property type="evidence" value="ECO:0007669"/>
    <property type="project" value="TreeGrafter"/>
</dbReference>
<accession>A0AAW1YKH3</accession>
<keyword evidence="5" id="KW-0964">Secreted</keyword>
<evidence type="ECO:0000256" key="8">
    <source>
        <dbReference type="SAM" id="SignalP"/>
    </source>
</evidence>
<sequence>MESDLLISAILVLLFFLGKLGSCYDANVSRTITVNKNGHHADFTTVQQAIDSVPSYNSLWTRILLNHGVYSEKIVIPKDKPYIILEGDSKYLTTIEGEMPDMFVTVLHLPYWLVILWLDMCISRIHTIVLSNRPTQGKQTGSCSFNFWRQSKFLPV</sequence>
<comment type="caution">
    <text evidence="10">The sequence shown here is derived from an EMBL/GenBank/DDBJ whole genome shotgun (WGS) entry which is preliminary data.</text>
</comment>
<evidence type="ECO:0000259" key="9">
    <source>
        <dbReference type="Pfam" id="PF01095"/>
    </source>
</evidence>
<protein>
    <recommendedName>
        <fullName evidence="4">pectinesterase</fullName>
        <ecNumber evidence="4">3.1.1.11</ecNumber>
    </recommendedName>
</protein>
<dbReference type="Gene3D" id="2.160.20.10">
    <property type="entry name" value="Single-stranded right-handed beta-helix, Pectin lyase-like"/>
    <property type="match status" value="1"/>
</dbReference>
<dbReference type="PANTHER" id="PTHR31321">
    <property type="entry name" value="ACYL-COA THIOESTER HYDROLASE YBHC-RELATED"/>
    <property type="match status" value="1"/>
</dbReference>
<gene>
    <name evidence="10" type="ORF">M0R45_004748</name>
</gene>
<evidence type="ECO:0000256" key="4">
    <source>
        <dbReference type="ARBA" id="ARBA00013229"/>
    </source>
</evidence>
<keyword evidence="11" id="KW-1185">Reference proteome</keyword>
<evidence type="ECO:0000256" key="3">
    <source>
        <dbReference type="ARBA" id="ARBA00008891"/>
    </source>
</evidence>
<dbReference type="GO" id="GO:0042545">
    <property type="term" value="P:cell wall modification"/>
    <property type="evidence" value="ECO:0007669"/>
    <property type="project" value="InterPro"/>
</dbReference>
<dbReference type="PANTHER" id="PTHR31321:SF85">
    <property type="entry name" value="PECTINESTERASE CATALYTIC DOMAIN-CONTAINING PROTEIN"/>
    <property type="match status" value="1"/>
</dbReference>
<name>A0AAW1YKH3_RUBAR</name>
<comment type="subcellular location">
    <subcellularLocation>
        <location evidence="1">Secreted</location>
        <location evidence="1">Cell wall</location>
    </subcellularLocation>
</comment>
<evidence type="ECO:0000256" key="2">
    <source>
        <dbReference type="ARBA" id="ARBA00005184"/>
    </source>
</evidence>
<evidence type="ECO:0000256" key="6">
    <source>
        <dbReference type="ARBA" id="ARBA00022801"/>
    </source>
</evidence>
<dbReference type="Pfam" id="PF01095">
    <property type="entry name" value="Pectinesterase"/>
    <property type="match status" value="1"/>
</dbReference>
<dbReference type="InterPro" id="IPR011050">
    <property type="entry name" value="Pectin_lyase_fold/virulence"/>
</dbReference>
<reference evidence="10 11" key="1">
    <citation type="journal article" date="2023" name="G3 (Bethesda)">
        <title>A chromosome-length genome assembly and annotation of blackberry (Rubus argutus, cv. 'Hillquist').</title>
        <authorList>
            <person name="Bruna T."/>
            <person name="Aryal R."/>
            <person name="Dudchenko O."/>
            <person name="Sargent D.J."/>
            <person name="Mead D."/>
            <person name="Buti M."/>
            <person name="Cavallini A."/>
            <person name="Hytonen T."/>
            <person name="Andres J."/>
            <person name="Pham M."/>
            <person name="Weisz D."/>
            <person name="Mascagni F."/>
            <person name="Usai G."/>
            <person name="Natali L."/>
            <person name="Bassil N."/>
            <person name="Fernandez G.E."/>
            <person name="Lomsadze A."/>
            <person name="Armour M."/>
            <person name="Olukolu B."/>
            <person name="Poorten T."/>
            <person name="Britton C."/>
            <person name="Davik J."/>
            <person name="Ashrafi H."/>
            <person name="Aiden E.L."/>
            <person name="Borodovsky M."/>
            <person name="Worthington M."/>
        </authorList>
    </citation>
    <scope>NUCLEOTIDE SEQUENCE [LARGE SCALE GENOMIC DNA]</scope>
    <source>
        <strain evidence="10">PI 553951</strain>
    </source>
</reference>
<comment type="similarity">
    <text evidence="3">Belongs to the pectinesterase family.</text>
</comment>
<dbReference type="EMBL" id="JBEDUW010000001">
    <property type="protein sequence ID" value="KAK9949215.1"/>
    <property type="molecule type" value="Genomic_DNA"/>
</dbReference>